<reference evidence="2 3" key="1">
    <citation type="submission" date="2017-10" db="EMBL/GenBank/DDBJ databases">
        <title>Bifidobacterium genomics.</title>
        <authorList>
            <person name="Lugli G.A."/>
            <person name="Milani C."/>
            <person name="Mancabelli L."/>
        </authorList>
    </citation>
    <scope>NUCLEOTIDE SEQUENCE [LARGE SCALE GENOMIC DNA]</scope>
    <source>
        <strain evidence="2 3">1520B</strain>
    </source>
</reference>
<dbReference type="GO" id="GO:0044010">
    <property type="term" value="P:single-species biofilm formation"/>
    <property type="evidence" value="ECO:0007669"/>
    <property type="project" value="TreeGrafter"/>
</dbReference>
<feature type="domain" description="Glycosyltransferase 2-like" evidence="1">
    <location>
        <begin position="7"/>
        <end position="174"/>
    </location>
</feature>
<name>A0A2N3R5M0_9BIFI</name>
<dbReference type="InterPro" id="IPR029044">
    <property type="entry name" value="Nucleotide-diphossugar_trans"/>
</dbReference>
<evidence type="ECO:0000313" key="2">
    <source>
        <dbReference type="EMBL" id="PKV04071.1"/>
    </source>
</evidence>
<dbReference type="AlphaFoldDB" id="A0A2N3R5M0"/>
<dbReference type="EMBL" id="PCHH01000002">
    <property type="protein sequence ID" value="PKV04071.1"/>
    <property type="molecule type" value="Genomic_DNA"/>
</dbReference>
<proteinExistence type="predicted"/>
<dbReference type="Pfam" id="PF00535">
    <property type="entry name" value="Glycos_transf_2"/>
    <property type="match status" value="1"/>
</dbReference>
<accession>A0A2N3R5M0</accession>
<evidence type="ECO:0000259" key="1">
    <source>
        <dbReference type="Pfam" id="PF00535"/>
    </source>
</evidence>
<comment type="caution">
    <text evidence="2">The sequence shown here is derived from an EMBL/GenBank/DDBJ whole genome shotgun (WGS) entry which is preliminary data.</text>
</comment>
<dbReference type="Gene3D" id="3.90.550.10">
    <property type="entry name" value="Spore Coat Polysaccharide Biosynthesis Protein SpsA, Chain A"/>
    <property type="match status" value="1"/>
</dbReference>
<keyword evidence="2" id="KW-0808">Transferase</keyword>
<dbReference type="InterPro" id="IPR001173">
    <property type="entry name" value="Glyco_trans_2-like"/>
</dbReference>
<organism evidence="2 3">
    <name type="scientific">Bifidobacterium pseudolongum subsp. globosum</name>
    <dbReference type="NCBI Taxonomy" id="1690"/>
    <lineage>
        <taxon>Bacteria</taxon>
        <taxon>Bacillati</taxon>
        <taxon>Actinomycetota</taxon>
        <taxon>Actinomycetes</taxon>
        <taxon>Bifidobacteriales</taxon>
        <taxon>Bifidobacteriaceae</taxon>
        <taxon>Bifidobacterium</taxon>
    </lineage>
</organism>
<dbReference type="PANTHER" id="PTHR43685:SF13">
    <property type="entry name" value="O ANTIGEN BIOSYNTHESIS RHAMNOSYLTRANSFERASE RFBN"/>
    <property type="match status" value="1"/>
</dbReference>
<evidence type="ECO:0000313" key="3">
    <source>
        <dbReference type="Proteomes" id="UP000233762"/>
    </source>
</evidence>
<sequence>MTVKNISVIIPTLNAGTMIDDLLSALERQTITPAEIIVVDSSSDDDTQAIVRAKHPEVRLLVIDRKDFNHGGTRDYALRESSGEFVCFLTQDALPKNNEFLARIVGPFSDERVAVVYGRQLPRADARPAERIVREYSYRPQSHRVTKADVKRLGINAFRVSDVCAAYRRSAYLEVGGFENPVLTNEDMFIAARFLRTGWTIVYEADAQVIHSHNFTFKQQFNRNYIQGVEITKHADILGNAELAGEGFSMLTYTLKKLLKEGEIVEAARFFTECIFRYTGNRKGVLDAKRAARKSAGR</sequence>
<dbReference type="PANTHER" id="PTHR43685">
    <property type="entry name" value="GLYCOSYLTRANSFERASE"/>
    <property type="match status" value="1"/>
</dbReference>
<dbReference type="GO" id="GO:0016740">
    <property type="term" value="F:transferase activity"/>
    <property type="evidence" value="ECO:0007669"/>
    <property type="project" value="UniProtKB-KW"/>
</dbReference>
<dbReference type="CDD" id="cd00761">
    <property type="entry name" value="Glyco_tranf_GTA_type"/>
    <property type="match status" value="1"/>
</dbReference>
<dbReference type="SUPFAM" id="SSF53448">
    <property type="entry name" value="Nucleotide-diphospho-sugar transferases"/>
    <property type="match status" value="1"/>
</dbReference>
<dbReference type="Proteomes" id="UP000233762">
    <property type="component" value="Unassembled WGS sequence"/>
</dbReference>
<dbReference type="InterPro" id="IPR050834">
    <property type="entry name" value="Glycosyltransf_2"/>
</dbReference>
<protein>
    <submittedName>
        <fullName evidence="2">Glycosyl transferase family protein</fullName>
    </submittedName>
</protein>
<gene>
    <name evidence="2" type="ORF">CQR50_0983</name>
</gene>